<feature type="region of interest" description="Disordered" evidence="6">
    <location>
        <begin position="100"/>
        <end position="168"/>
    </location>
</feature>
<dbReference type="InterPro" id="IPR027012">
    <property type="entry name" value="Enkurin_dom"/>
</dbReference>
<evidence type="ECO:0000259" key="7">
    <source>
        <dbReference type="PROSITE" id="PS51665"/>
    </source>
</evidence>
<evidence type="ECO:0000313" key="9">
    <source>
        <dbReference type="Proteomes" id="UP001445335"/>
    </source>
</evidence>
<dbReference type="EMBL" id="JALJOU010000088">
    <property type="protein sequence ID" value="KAK9822379.1"/>
    <property type="molecule type" value="Genomic_DNA"/>
</dbReference>
<comment type="caution">
    <text evidence="8">The sequence shown here is derived from an EMBL/GenBank/DDBJ whole genome shotgun (WGS) entry which is preliminary data.</text>
</comment>
<proteinExistence type="predicted"/>
<evidence type="ECO:0000256" key="1">
    <source>
        <dbReference type="ARBA" id="ARBA00004138"/>
    </source>
</evidence>
<reference evidence="8 9" key="1">
    <citation type="journal article" date="2024" name="Nat. Commun.">
        <title>Phylogenomics reveals the evolutionary origins of lichenization in chlorophyte algae.</title>
        <authorList>
            <person name="Puginier C."/>
            <person name="Libourel C."/>
            <person name="Otte J."/>
            <person name="Skaloud P."/>
            <person name="Haon M."/>
            <person name="Grisel S."/>
            <person name="Petersen M."/>
            <person name="Berrin J.G."/>
            <person name="Delaux P.M."/>
            <person name="Dal Grande F."/>
            <person name="Keller J."/>
        </authorList>
    </citation>
    <scope>NUCLEOTIDE SEQUENCE [LARGE SCALE GENOMIC DNA]</scope>
    <source>
        <strain evidence="8 9">SAG 245.80</strain>
    </source>
</reference>
<dbReference type="GO" id="GO:0005881">
    <property type="term" value="C:cytoplasmic microtubule"/>
    <property type="evidence" value="ECO:0007669"/>
    <property type="project" value="TreeGrafter"/>
</dbReference>
<dbReference type="AlphaFoldDB" id="A0AAW1QLQ1"/>
<evidence type="ECO:0000313" key="8">
    <source>
        <dbReference type="EMBL" id="KAK9822379.1"/>
    </source>
</evidence>
<keyword evidence="9" id="KW-1185">Reference proteome</keyword>
<keyword evidence="5" id="KW-0966">Cell projection</keyword>
<protein>
    <recommendedName>
        <fullName evidence="7">Enkurin domain-containing protein</fullName>
    </recommendedName>
</protein>
<dbReference type="Proteomes" id="UP001445335">
    <property type="component" value="Unassembled WGS sequence"/>
</dbReference>
<evidence type="ECO:0000256" key="4">
    <source>
        <dbReference type="ARBA" id="ARBA00023212"/>
    </source>
</evidence>
<dbReference type="GO" id="GO:0005929">
    <property type="term" value="C:cilium"/>
    <property type="evidence" value="ECO:0007669"/>
    <property type="project" value="UniProtKB-SubCell"/>
</dbReference>
<feature type="compositionally biased region" description="Basic and acidic residues" evidence="6">
    <location>
        <begin position="148"/>
        <end position="157"/>
    </location>
</feature>
<keyword evidence="3" id="KW-0963">Cytoplasm</keyword>
<dbReference type="Pfam" id="PF13864">
    <property type="entry name" value="Enkurin"/>
    <property type="match status" value="1"/>
</dbReference>
<evidence type="ECO:0000256" key="2">
    <source>
        <dbReference type="ARBA" id="ARBA00004245"/>
    </source>
</evidence>
<dbReference type="PANTHER" id="PTHR21490">
    <property type="entry name" value="ENKURIN-RELATED"/>
    <property type="match status" value="1"/>
</dbReference>
<evidence type="ECO:0000256" key="3">
    <source>
        <dbReference type="ARBA" id="ARBA00022490"/>
    </source>
</evidence>
<evidence type="ECO:0000256" key="5">
    <source>
        <dbReference type="ARBA" id="ARBA00023273"/>
    </source>
</evidence>
<evidence type="ECO:0000256" key="6">
    <source>
        <dbReference type="SAM" id="MobiDB-lite"/>
    </source>
</evidence>
<dbReference type="PROSITE" id="PS51665">
    <property type="entry name" value="ENKURIN"/>
    <property type="match status" value="1"/>
</dbReference>
<organism evidence="8 9">
    <name type="scientific">Elliptochloris bilobata</name>
    <dbReference type="NCBI Taxonomy" id="381761"/>
    <lineage>
        <taxon>Eukaryota</taxon>
        <taxon>Viridiplantae</taxon>
        <taxon>Chlorophyta</taxon>
        <taxon>core chlorophytes</taxon>
        <taxon>Trebouxiophyceae</taxon>
        <taxon>Trebouxiophyceae incertae sedis</taxon>
        <taxon>Elliptochloris clade</taxon>
        <taxon>Elliptochloris</taxon>
    </lineage>
</organism>
<sequence length="276" mass="30223">MTARVVRCGDDGDRASAWAGWAGSADWPQCPRRQARPRLAMHQDSSQLRACLDPVRGFRDEQLRRGLTPVDHARANAAAVRRQSAENRQRKVDEAVAASVAASRVATAPPDVRSSGYASTAYHPGRPGSASTADAAKENAGGDNCNPHGERSDKGSKSGEPSGSEWVKKREYGRVPAYLLDIKLRLAQQHAAKQAKKEAALIPAGMRVLPEEEREEMLGALGRTRAELERQMQALPFVIETPSARRHKAELDARFAEVEEALVLFSRRTVLVKDDE</sequence>
<accession>A0AAW1QLQ1</accession>
<comment type="subcellular location">
    <subcellularLocation>
        <location evidence="1">Cell projection</location>
        <location evidence="1">Cilium</location>
    </subcellularLocation>
    <subcellularLocation>
        <location evidence="2">Cytoplasm</location>
        <location evidence="2">Cytoskeleton</location>
    </subcellularLocation>
</comment>
<keyword evidence="4" id="KW-0206">Cytoskeleton</keyword>
<name>A0AAW1QLQ1_9CHLO</name>
<dbReference type="InterPro" id="IPR052102">
    <property type="entry name" value="Enkurin_domain-protein"/>
</dbReference>
<gene>
    <name evidence="8" type="ORF">WJX81_005307</name>
</gene>
<dbReference type="PANTHER" id="PTHR21490:SF2">
    <property type="entry name" value="ENKURIN DOMAIN-CONTAINING PROTEIN 1"/>
    <property type="match status" value="1"/>
</dbReference>
<feature type="domain" description="Enkurin" evidence="7">
    <location>
        <begin position="181"/>
        <end position="273"/>
    </location>
</feature>